<keyword evidence="3" id="KW-1185">Reference proteome</keyword>
<evidence type="ECO:0000256" key="1">
    <source>
        <dbReference type="SAM" id="MobiDB-lite"/>
    </source>
</evidence>
<organism evidence="2 3">
    <name type="scientific">Liparis tanakae</name>
    <name type="common">Tanaka's snailfish</name>
    <dbReference type="NCBI Taxonomy" id="230148"/>
    <lineage>
        <taxon>Eukaryota</taxon>
        <taxon>Metazoa</taxon>
        <taxon>Chordata</taxon>
        <taxon>Craniata</taxon>
        <taxon>Vertebrata</taxon>
        <taxon>Euteleostomi</taxon>
        <taxon>Actinopterygii</taxon>
        <taxon>Neopterygii</taxon>
        <taxon>Teleostei</taxon>
        <taxon>Neoteleostei</taxon>
        <taxon>Acanthomorphata</taxon>
        <taxon>Eupercaria</taxon>
        <taxon>Perciformes</taxon>
        <taxon>Cottioidei</taxon>
        <taxon>Cottales</taxon>
        <taxon>Liparidae</taxon>
        <taxon>Liparis</taxon>
    </lineage>
</organism>
<accession>A0A4Z2H6J4</accession>
<comment type="caution">
    <text evidence="2">The sequence shown here is derived from an EMBL/GenBank/DDBJ whole genome shotgun (WGS) entry which is preliminary data.</text>
</comment>
<evidence type="ECO:0000313" key="3">
    <source>
        <dbReference type="Proteomes" id="UP000314294"/>
    </source>
</evidence>
<evidence type="ECO:0000313" key="2">
    <source>
        <dbReference type="EMBL" id="TNN60502.1"/>
    </source>
</evidence>
<proteinExistence type="predicted"/>
<sequence length="83" mass="9341">MTPPRLSKANFALSETLWRCGCWSADGERRLVRGTHYECSDGSQRSRGTPTSEHPVHRSQYRSHENKTVRPRSGAAMEPAARS</sequence>
<feature type="region of interest" description="Disordered" evidence="1">
    <location>
        <begin position="38"/>
        <end position="83"/>
    </location>
</feature>
<gene>
    <name evidence="2" type="ORF">EYF80_029353</name>
</gene>
<feature type="compositionally biased region" description="Polar residues" evidence="1">
    <location>
        <begin position="41"/>
        <end position="52"/>
    </location>
</feature>
<dbReference type="AlphaFoldDB" id="A0A4Z2H6J4"/>
<protein>
    <submittedName>
        <fullName evidence="2">Uncharacterized protein</fullName>
    </submittedName>
</protein>
<dbReference type="Proteomes" id="UP000314294">
    <property type="component" value="Unassembled WGS sequence"/>
</dbReference>
<dbReference type="EMBL" id="SRLO01000333">
    <property type="protein sequence ID" value="TNN60502.1"/>
    <property type="molecule type" value="Genomic_DNA"/>
</dbReference>
<reference evidence="2 3" key="1">
    <citation type="submission" date="2019-03" db="EMBL/GenBank/DDBJ databases">
        <title>First draft genome of Liparis tanakae, snailfish: a comprehensive survey of snailfish specific genes.</title>
        <authorList>
            <person name="Kim W."/>
            <person name="Song I."/>
            <person name="Jeong J.-H."/>
            <person name="Kim D."/>
            <person name="Kim S."/>
            <person name="Ryu S."/>
            <person name="Song J.Y."/>
            <person name="Lee S.K."/>
        </authorList>
    </citation>
    <scope>NUCLEOTIDE SEQUENCE [LARGE SCALE GENOMIC DNA]</scope>
    <source>
        <tissue evidence="2">Muscle</tissue>
    </source>
</reference>
<name>A0A4Z2H6J4_9TELE</name>